<dbReference type="WBParaSite" id="MhA1_Contig1198.frz3.fgene1">
    <property type="protein sequence ID" value="MhA1_Contig1198.frz3.fgene1"/>
    <property type="gene ID" value="MhA1_Contig1198.frz3.fgene1"/>
</dbReference>
<keyword evidence="2" id="KW-0812">Transmembrane</keyword>
<dbReference type="AlphaFoldDB" id="A0A1I8B071"/>
<reference evidence="4" key="1">
    <citation type="submission" date="2016-11" db="UniProtKB">
        <authorList>
            <consortium name="WormBaseParasite"/>
        </authorList>
    </citation>
    <scope>IDENTIFICATION</scope>
</reference>
<protein>
    <submittedName>
        <fullName evidence="4">Peptidase S72 domain-containing protein</fullName>
    </submittedName>
</protein>
<accession>A0A1I8B071</accession>
<evidence type="ECO:0000313" key="4">
    <source>
        <dbReference type="WBParaSite" id="MhA1_Contig1198.frz3.fgene1"/>
    </source>
</evidence>
<evidence type="ECO:0000256" key="2">
    <source>
        <dbReference type="SAM" id="Phobius"/>
    </source>
</evidence>
<sequence>MCVWPRQFYFTQNLEKNKNTFMVTINQSTTTNNSSFCLTISDFAPSSSFNFQSKKEKQPLFNKLNNLRQKRRERFYGEKKHDIRNRCLPSLTNVKTSSSLLEQSTKEFSSVSKDQIMASENENNYNLTLISSISSPHLPFFVSTPFNTQHFNHFLINKLFQFFIFIIISCLILPGSSTPINIEQPIILPVGSIFILEDNLANEISPRQQLPLWMRADLSIGKKRFFGIPQIRDVGKYNLMFLDGRKSLSLEVSELQPSPCPSGIAPIWLEVLDPREYQRLSMEEQLKLADSVLATLHKADATFVHRENFRIFPYIYLERYRTVNDEILSAPVIPNTSLAALVLNISCGELSEQATEVISAVADHGLVFRVVQGSLIKPKIIEQQIDNSEKIEENKLKSKEKETSSSSSLLIIGIILFLILILISSVLAFRWFRTKQQAKRRKQFLDANGNGTTRPSALNSKENSTKNIAVTALSPDASMKTLTTPMLEGNENCSTNEETKIINGNH</sequence>
<feature type="compositionally biased region" description="Polar residues" evidence="1">
    <location>
        <begin position="449"/>
        <end position="465"/>
    </location>
</feature>
<evidence type="ECO:0000256" key="1">
    <source>
        <dbReference type="SAM" id="MobiDB-lite"/>
    </source>
</evidence>
<feature type="transmembrane region" description="Helical" evidence="2">
    <location>
        <begin position="409"/>
        <end position="432"/>
    </location>
</feature>
<keyword evidence="3" id="KW-1185">Reference proteome</keyword>
<feature type="region of interest" description="Disordered" evidence="1">
    <location>
        <begin position="443"/>
        <end position="465"/>
    </location>
</feature>
<keyword evidence="2" id="KW-0472">Membrane</keyword>
<keyword evidence="2" id="KW-1133">Transmembrane helix</keyword>
<dbReference type="Proteomes" id="UP000095281">
    <property type="component" value="Unplaced"/>
</dbReference>
<evidence type="ECO:0000313" key="3">
    <source>
        <dbReference type="Proteomes" id="UP000095281"/>
    </source>
</evidence>
<proteinExistence type="predicted"/>
<name>A0A1I8B071_MELHA</name>
<organism evidence="3 4">
    <name type="scientific">Meloidogyne hapla</name>
    <name type="common">Root-knot nematode worm</name>
    <dbReference type="NCBI Taxonomy" id="6305"/>
    <lineage>
        <taxon>Eukaryota</taxon>
        <taxon>Metazoa</taxon>
        <taxon>Ecdysozoa</taxon>
        <taxon>Nematoda</taxon>
        <taxon>Chromadorea</taxon>
        <taxon>Rhabditida</taxon>
        <taxon>Tylenchina</taxon>
        <taxon>Tylenchomorpha</taxon>
        <taxon>Tylenchoidea</taxon>
        <taxon>Meloidogynidae</taxon>
        <taxon>Meloidogyninae</taxon>
        <taxon>Meloidogyne</taxon>
    </lineage>
</organism>